<dbReference type="EMBL" id="BARW01011032">
    <property type="protein sequence ID" value="GAI83365.1"/>
    <property type="molecule type" value="Genomic_DNA"/>
</dbReference>
<dbReference type="AlphaFoldDB" id="X1T725"/>
<feature type="non-terminal residue" evidence="1">
    <location>
        <position position="1"/>
    </location>
</feature>
<protein>
    <recommendedName>
        <fullName evidence="2">Wzt C-terminal domain-containing protein</fullName>
    </recommendedName>
</protein>
<evidence type="ECO:0000313" key="1">
    <source>
        <dbReference type="EMBL" id="GAI83365.1"/>
    </source>
</evidence>
<sequence>VAGQREEVGIDLELKYHFDEVIYTMPIETIKDVPSGEYELTVSLWSGDEMICSRTDTAKVYWKEKPEEVTQSFGH</sequence>
<reference evidence="1" key="1">
    <citation type="journal article" date="2014" name="Front. Microbiol.">
        <title>High frequency of phylogenetically diverse reductive dehalogenase-homologous genes in deep subseafloor sedimentary metagenomes.</title>
        <authorList>
            <person name="Kawai M."/>
            <person name="Futagami T."/>
            <person name="Toyoda A."/>
            <person name="Takaki Y."/>
            <person name="Nishi S."/>
            <person name="Hori S."/>
            <person name="Arai W."/>
            <person name="Tsubouchi T."/>
            <person name="Morono Y."/>
            <person name="Uchiyama I."/>
            <person name="Ito T."/>
            <person name="Fujiyama A."/>
            <person name="Inagaki F."/>
            <person name="Takami H."/>
        </authorList>
    </citation>
    <scope>NUCLEOTIDE SEQUENCE</scope>
    <source>
        <strain evidence="1">Expedition CK06-06</strain>
    </source>
</reference>
<proteinExistence type="predicted"/>
<accession>X1T725</accession>
<gene>
    <name evidence="1" type="ORF">S12H4_21446</name>
</gene>
<comment type="caution">
    <text evidence="1">The sequence shown here is derived from an EMBL/GenBank/DDBJ whole genome shotgun (WGS) entry which is preliminary data.</text>
</comment>
<organism evidence="1">
    <name type="scientific">marine sediment metagenome</name>
    <dbReference type="NCBI Taxonomy" id="412755"/>
    <lineage>
        <taxon>unclassified sequences</taxon>
        <taxon>metagenomes</taxon>
        <taxon>ecological metagenomes</taxon>
    </lineage>
</organism>
<evidence type="ECO:0008006" key="2">
    <source>
        <dbReference type="Google" id="ProtNLM"/>
    </source>
</evidence>
<name>X1T725_9ZZZZ</name>